<reference evidence="1 2" key="1">
    <citation type="journal article" date="2016" name="Genome Announc.">
        <title>Draft Whole-Genome Sequence of Trichoderma gamsii T6085, a Promising Biocontrol Agent of Fusarium Head Blight on Wheat.</title>
        <authorList>
            <person name="Baroncelli R."/>
            <person name="Zapparata A."/>
            <person name="Piaggeschi G."/>
            <person name="Sarrocco S."/>
            <person name="Vannacci G."/>
        </authorList>
    </citation>
    <scope>NUCLEOTIDE SEQUENCE [LARGE SCALE GENOMIC DNA]</scope>
    <source>
        <strain evidence="1 2">T6085</strain>
    </source>
</reference>
<dbReference type="Proteomes" id="UP000054821">
    <property type="component" value="Unassembled WGS sequence"/>
</dbReference>
<evidence type="ECO:0000313" key="1">
    <source>
        <dbReference type="EMBL" id="PON26374.1"/>
    </source>
</evidence>
<gene>
    <name evidence="1" type="ORF">TGAM01_v204850</name>
</gene>
<dbReference type="GeneID" id="36347548"/>
<proteinExistence type="predicted"/>
<accession>A0A2P4ZQ31</accession>
<name>A0A2P4ZQ31_9HYPO</name>
<evidence type="ECO:0000313" key="2">
    <source>
        <dbReference type="Proteomes" id="UP000054821"/>
    </source>
</evidence>
<dbReference type="RefSeq" id="XP_024405754.1">
    <property type="nucleotide sequence ID" value="XM_024549524.1"/>
</dbReference>
<comment type="caution">
    <text evidence="1">The sequence shown here is derived from an EMBL/GenBank/DDBJ whole genome shotgun (WGS) entry which is preliminary data.</text>
</comment>
<keyword evidence="2" id="KW-1185">Reference proteome</keyword>
<organism evidence="1 2">
    <name type="scientific">Trichoderma gamsii</name>
    <dbReference type="NCBI Taxonomy" id="398673"/>
    <lineage>
        <taxon>Eukaryota</taxon>
        <taxon>Fungi</taxon>
        <taxon>Dikarya</taxon>
        <taxon>Ascomycota</taxon>
        <taxon>Pezizomycotina</taxon>
        <taxon>Sordariomycetes</taxon>
        <taxon>Hypocreomycetidae</taxon>
        <taxon>Hypocreales</taxon>
        <taxon>Hypocreaceae</taxon>
        <taxon>Trichoderma</taxon>
    </lineage>
</organism>
<sequence length="139" mass="15718">MLDFDEGVLNKMEKGWAIATRCSEQRLKRIYEWTDAELNTAIKEGMVMLETVCVFVHGCIKSGQYKLPAEFWKILHAEYGIVVYPSALTESIAAVGVGAAQTFSEVYSSHIVMLGKRDTNHPPLCPFEYIKEPLPVYEK</sequence>
<dbReference type="AlphaFoldDB" id="A0A2P4ZQ31"/>
<protein>
    <submittedName>
        <fullName evidence="1">Uncharacterized protein</fullName>
    </submittedName>
</protein>
<dbReference type="EMBL" id="JPDN02000014">
    <property type="protein sequence ID" value="PON26374.1"/>
    <property type="molecule type" value="Genomic_DNA"/>
</dbReference>